<protein>
    <submittedName>
        <fullName evidence="5">Uncharacterized protein</fullName>
    </submittedName>
</protein>
<name>A0ABD0QPM7_CIRMR</name>
<organism evidence="5 6">
    <name type="scientific">Cirrhinus mrigala</name>
    <name type="common">Mrigala</name>
    <dbReference type="NCBI Taxonomy" id="683832"/>
    <lineage>
        <taxon>Eukaryota</taxon>
        <taxon>Metazoa</taxon>
        <taxon>Chordata</taxon>
        <taxon>Craniata</taxon>
        <taxon>Vertebrata</taxon>
        <taxon>Euteleostomi</taxon>
        <taxon>Actinopterygii</taxon>
        <taxon>Neopterygii</taxon>
        <taxon>Teleostei</taxon>
        <taxon>Ostariophysi</taxon>
        <taxon>Cypriniformes</taxon>
        <taxon>Cyprinidae</taxon>
        <taxon>Labeoninae</taxon>
        <taxon>Labeonini</taxon>
        <taxon>Cirrhinus</taxon>
    </lineage>
</organism>
<comment type="subcellular location">
    <subcellularLocation>
        <location evidence="2">Cytoplasm</location>
    </subcellularLocation>
    <subcellularLocation>
        <location evidence="1">Membrane</location>
    </subcellularLocation>
</comment>
<dbReference type="GO" id="GO:0005737">
    <property type="term" value="C:cytoplasm"/>
    <property type="evidence" value="ECO:0007669"/>
    <property type="project" value="UniProtKB-SubCell"/>
</dbReference>
<dbReference type="Proteomes" id="UP001529510">
    <property type="component" value="Unassembled WGS sequence"/>
</dbReference>
<feature type="non-terminal residue" evidence="5">
    <location>
        <position position="1"/>
    </location>
</feature>
<proteinExistence type="predicted"/>
<accession>A0ABD0QPM7</accession>
<evidence type="ECO:0000256" key="3">
    <source>
        <dbReference type="ARBA" id="ARBA00022490"/>
    </source>
</evidence>
<dbReference type="EMBL" id="JAMKFB020000007">
    <property type="protein sequence ID" value="KAL0187993.1"/>
    <property type="molecule type" value="Genomic_DNA"/>
</dbReference>
<dbReference type="InterPro" id="IPR046987">
    <property type="entry name" value="Myo9"/>
</dbReference>
<dbReference type="PANTHER" id="PTHR46184:SF3">
    <property type="entry name" value="UNCONVENTIONAL MYOSIN-IXA"/>
    <property type="match status" value="1"/>
</dbReference>
<reference evidence="5 6" key="1">
    <citation type="submission" date="2024-05" db="EMBL/GenBank/DDBJ databases">
        <title>Genome sequencing and assembly of Indian major carp, Cirrhinus mrigala (Hamilton, 1822).</title>
        <authorList>
            <person name="Mohindra V."/>
            <person name="Chowdhury L.M."/>
            <person name="Lal K."/>
            <person name="Jena J.K."/>
        </authorList>
    </citation>
    <scope>NUCLEOTIDE SEQUENCE [LARGE SCALE GENOMIC DNA]</scope>
    <source>
        <strain evidence="5">CM1030</strain>
        <tissue evidence="5">Blood</tissue>
    </source>
</reference>
<feature type="non-terminal residue" evidence="5">
    <location>
        <position position="50"/>
    </location>
</feature>
<dbReference type="GO" id="GO:0016020">
    <property type="term" value="C:membrane"/>
    <property type="evidence" value="ECO:0007669"/>
    <property type="project" value="UniProtKB-SubCell"/>
</dbReference>
<evidence type="ECO:0000313" key="5">
    <source>
        <dbReference type="EMBL" id="KAL0187993.1"/>
    </source>
</evidence>
<keyword evidence="6" id="KW-1185">Reference proteome</keyword>
<evidence type="ECO:0000256" key="1">
    <source>
        <dbReference type="ARBA" id="ARBA00004370"/>
    </source>
</evidence>
<evidence type="ECO:0000256" key="2">
    <source>
        <dbReference type="ARBA" id="ARBA00004496"/>
    </source>
</evidence>
<keyword evidence="4" id="KW-0472">Membrane</keyword>
<dbReference type="AlphaFoldDB" id="A0ABD0QPM7"/>
<dbReference type="PANTHER" id="PTHR46184">
    <property type="entry name" value="UNCONVENTIONAL MYOSIN-IXB-LIKE PROTEIN"/>
    <property type="match status" value="1"/>
</dbReference>
<comment type="caution">
    <text evidence="5">The sequence shown here is derived from an EMBL/GenBank/DDBJ whole genome shotgun (WGS) entry which is preliminary data.</text>
</comment>
<dbReference type="Gene3D" id="1.20.5.190">
    <property type="match status" value="1"/>
</dbReference>
<sequence length="50" mass="6318">VFLRETERQRLQDLLHQEVVRRIINLQRRFRALLERRNFLRMRQAACQIQ</sequence>
<evidence type="ECO:0000313" key="6">
    <source>
        <dbReference type="Proteomes" id="UP001529510"/>
    </source>
</evidence>
<keyword evidence="3" id="KW-0963">Cytoplasm</keyword>
<gene>
    <name evidence="5" type="ORF">M9458_015092</name>
</gene>
<evidence type="ECO:0000256" key="4">
    <source>
        <dbReference type="ARBA" id="ARBA00023136"/>
    </source>
</evidence>